<dbReference type="PANTHER" id="PTHR11920">
    <property type="entry name" value="GUANYLYL CYCLASE"/>
    <property type="match status" value="1"/>
</dbReference>
<keyword evidence="5" id="KW-0472">Membrane</keyword>
<organism evidence="8 9">
    <name type="scientific">Catenaria anguillulae PL171</name>
    <dbReference type="NCBI Taxonomy" id="765915"/>
    <lineage>
        <taxon>Eukaryota</taxon>
        <taxon>Fungi</taxon>
        <taxon>Fungi incertae sedis</taxon>
        <taxon>Blastocladiomycota</taxon>
        <taxon>Blastocladiomycetes</taxon>
        <taxon>Blastocladiales</taxon>
        <taxon>Catenariaceae</taxon>
        <taxon>Catenaria</taxon>
    </lineage>
</organism>
<dbReference type="InterPro" id="IPR001054">
    <property type="entry name" value="A/G_cyclase"/>
</dbReference>
<dbReference type="GO" id="GO:0004016">
    <property type="term" value="F:adenylate cyclase activity"/>
    <property type="evidence" value="ECO:0007669"/>
    <property type="project" value="TreeGrafter"/>
</dbReference>
<dbReference type="EMBL" id="MCFL01000002">
    <property type="protein sequence ID" value="ORZ40926.1"/>
    <property type="molecule type" value="Genomic_DNA"/>
</dbReference>
<dbReference type="GO" id="GO:0000166">
    <property type="term" value="F:nucleotide binding"/>
    <property type="evidence" value="ECO:0007669"/>
    <property type="project" value="UniProtKB-KW"/>
</dbReference>
<name>A0A1Y2I230_9FUNG</name>
<keyword evidence="2" id="KW-0812">Transmembrane</keyword>
<comment type="caution">
    <text evidence="8">The sequence shown here is derived from an EMBL/GenBank/DDBJ whole genome shotgun (WGS) entry which is preliminary data.</text>
</comment>
<dbReference type="InterPro" id="IPR050401">
    <property type="entry name" value="Cyclic_nucleotide_synthase"/>
</dbReference>
<keyword evidence="4" id="KW-1133">Transmembrane helix</keyword>
<dbReference type="Pfam" id="PF00211">
    <property type="entry name" value="Guanylate_cyc"/>
    <property type="match status" value="1"/>
</dbReference>
<evidence type="ECO:0000256" key="1">
    <source>
        <dbReference type="ARBA" id="ARBA00004370"/>
    </source>
</evidence>
<sequence>MFGHNAAEIFGQNIKVITPMMRAANHDQYLIIYLKTGKRKGCLVHASCNETHSHVLHSPHRSLAWERSHLAAIEADPNSQSISMCWRAKKDVTLRTRIGIHTGPVVAGVFGRKMPRYCLFGDTVTIANKMKFNSVLISDASYWAIPY</sequence>
<keyword evidence="9" id="KW-1185">Reference proteome</keyword>
<dbReference type="AlphaFoldDB" id="A0A1Y2I230"/>
<evidence type="ECO:0000256" key="4">
    <source>
        <dbReference type="ARBA" id="ARBA00022989"/>
    </source>
</evidence>
<evidence type="ECO:0000313" key="9">
    <source>
        <dbReference type="Proteomes" id="UP000193411"/>
    </source>
</evidence>
<dbReference type="OrthoDB" id="60033at2759"/>
<dbReference type="GO" id="GO:0007168">
    <property type="term" value="P:receptor guanylyl cyclase signaling pathway"/>
    <property type="evidence" value="ECO:0007669"/>
    <property type="project" value="TreeGrafter"/>
</dbReference>
<accession>A0A1Y2I230</accession>
<dbReference type="SUPFAM" id="SSF55073">
    <property type="entry name" value="Nucleotide cyclase"/>
    <property type="match status" value="1"/>
</dbReference>
<proteinExistence type="predicted"/>
<keyword evidence="6" id="KW-0456">Lyase</keyword>
<evidence type="ECO:0000256" key="3">
    <source>
        <dbReference type="ARBA" id="ARBA00022741"/>
    </source>
</evidence>
<dbReference type="Proteomes" id="UP000193411">
    <property type="component" value="Unassembled WGS sequence"/>
</dbReference>
<dbReference type="Gene3D" id="3.30.70.1230">
    <property type="entry name" value="Nucleotide cyclase"/>
    <property type="match status" value="1"/>
</dbReference>
<dbReference type="STRING" id="765915.A0A1Y2I230"/>
<evidence type="ECO:0000313" key="8">
    <source>
        <dbReference type="EMBL" id="ORZ40926.1"/>
    </source>
</evidence>
<dbReference type="GO" id="GO:0001653">
    <property type="term" value="F:peptide receptor activity"/>
    <property type="evidence" value="ECO:0007669"/>
    <property type="project" value="TreeGrafter"/>
</dbReference>
<protein>
    <submittedName>
        <fullName evidence="8">Nucleotide cyclase</fullName>
    </submittedName>
</protein>
<dbReference type="PROSITE" id="PS50125">
    <property type="entry name" value="GUANYLATE_CYCLASE_2"/>
    <property type="match status" value="1"/>
</dbReference>
<evidence type="ECO:0000256" key="5">
    <source>
        <dbReference type="ARBA" id="ARBA00023136"/>
    </source>
</evidence>
<comment type="subcellular location">
    <subcellularLocation>
        <location evidence="1">Membrane</location>
    </subcellularLocation>
</comment>
<dbReference type="GO" id="GO:0004383">
    <property type="term" value="F:guanylate cyclase activity"/>
    <property type="evidence" value="ECO:0007669"/>
    <property type="project" value="TreeGrafter"/>
</dbReference>
<reference evidence="8 9" key="1">
    <citation type="submission" date="2016-07" db="EMBL/GenBank/DDBJ databases">
        <title>Pervasive Adenine N6-methylation of Active Genes in Fungi.</title>
        <authorList>
            <consortium name="DOE Joint Genome Institute"/>
            <person name="Mondo S.J."/>
            <person name="Dannebaum R.O."/>
            <person name="Kuo R.C."/>
            <person name="Labutti K."/>
            <person name="Haridas S."/>
            <person name="Kuo A."/>
            <person name="Salamov A."/>
            <person name="Ahrendt S.R."/>
            <person name="Lipzen A."/>
            <person name="Sullivan W."/>
            <person name="Andreopoulos W.B."/>
            <person name="Clum A."/>
            <person name="Lindquist E."/>
            <person name="Daum C."/>
            <person name="Ramamoorthy G.K."/>
            <person name="Gryganskyi A."/>
            <person name="Culley D."/>
            <person name="Magnuson J.K."/>
            <person name="James T.Y."/>
            <person name="O'Malley M.A."/>
            <person name="Stajich J.E."/>
            <person name="Spatafora J.W."/>
            <person name="Visel A."/>
            <person name="Grigoriev I.V."/>
        </authorList>
    </citation>
    <scope>NUCLEOTIDE SEQUENCE [LARGE SCALE GENOMIC DNA]</scope>
    <source>
        <strain evidence="8 9">PL171</strain>
    </source>
</reference>
<keyword evidence="3" id="KW-0547">Nucleotide-binding</keyword>
<gene>
    <name evidence="8" type="ORF">BCR44DRAFT_80945</name>
</gene>
<dbReference type="InterPro" id="IPR029787">
    <property type="entry name" value="Nucleotide_cyclase"/>
</dbReference>
<evidence type="ECO:0000259" key="7">
    <source>
        <dbReference type="PROSITE" id="PS50125"/>
    </source>
</evidence>
<dbReference type="PANTHER" id="PTHR11920:SF335">
    <property type="entry name" value="GUANYLATE CYCLASE"/>
    <property type="match status" value="1"/>
</dbReference>
<feature type="domain" description="Guanylate cyclase" evidence="7">
    <location>
        <begin position="94"/>
        <end position="131"/>
    </location>
</feature>
<dbReference type="GO" id="GO:0035556">
    <property type="term" value="P:intracellular signal transduction"/>
    <property type="evidence" value="ECO:0007669"/>
    <property type="project" value="InterPro"/>
</dbReference>
<dbReference type="CDD" id="cd07302">
    <property type="entry name" value="CHD"/>
    <property type="match status" value="1"/>
</dbReference>
<dbReference type="GO" id="GO:0005886">
    <property type="term" value="C:plasma membrane"/>
    <property type="evidence" value="ECO:0007669"/>
    <property type="project" value="TreeGrafter"/>
</dbReference>
<evidence type="ECO:0000256" key="6">
    <source>
        <dbReference type="ARBA" id="ARBA00023239"/>
    </source>
</evidence>
<evidence type="ECO:0000256" key="2">
    <source>
        <dbReference type="ARBA" id="ARBA00022692"/>
    </source>
</evidence>